<dbReference type="AlphaFoldDB" id="A0A7J0CW03"/>
<keyword evidence="1" id="KW-0472">Membrane</keyword>
<feature type="transmembrane region" description="Helical" evidence="1">
    <location>
        <begin position="12"/>
        <end position="32"/>
    </location>
</feature>
<keyword evidence="1" id="KW-1133">Transmembrane helix</keyword>
<reference evidence="2 3" key="1">
    <citation type="submission" date="2020-05" db="EMBL/GenBank/DDBJ databases">
        <title>Whole genome shotgun sequence of Streptomyces microflavus NBRC 13062.</title>
        <authorList>
            <person name="Komaki H."/>
            <person name="Tamura T."/>
        </authorList>
    </citation>
    <scope>NUCLEOTIDE SEQUENCE [LARGE SCALE GENOMIC DNA]</scope>
    <source>
        <strain evidence="2 3">NBRC 13062</strain>
    </source>
</reference>
<evidence type="ECO:0000313" key="3">
    <source>
        <dbReference type="Proteomes" id="UP000498740"/>
    </source>
</evidence>
<dbReference type="Proteomes" id="UP000498740">
    <property type="component" value="Unassembled WGS sequence"/>
</dbReference>
<sequence length="354" mass="37548">MSTAEARTRPAWKVWAVVAVLVVVVAGLLHAWRNTNVLTADRLCGGLVSAEKVDAILPGSGRLDAEGDGLDEDNLTDTECRVEKSSVVLGSGESGLSVRLWGARGYDPLAFDSEPYPPGASYFTGEVTGGVNAYKAWVMLPEKCWTDRPVVAEFNITEPAADRTAFAALATDTARTIAARTKCGDLPEKPGTLISPRSDAARPVSEGRVCGLDGLTVAGQVPAGTKVLEEGQQAPADLWFCKLTLDDETTDFVRGDGFMKYTATRDPLLIDALRKFPGTEKGRAPDGREAEIVDKGVGFILPCADGGPLYLAVESGQQYLEASKRHPDLPKRDAYGAPFTKAAAKTFGCAAPTG</sequence>
<dbReference type="RefSeq" id="WP_229887768.1">
    <property type="nucleotide sequence ID" value="NZ_BMUG01000009.1"/>
</dbReference>
<dbReference type="EMBL" id="BLWD01000001">
    <property type="protein sequence ID" value="GFN06642.1"/>
    <property type="molecule type" value="Genomic_DNA"/>
</dbReference>
<organism evidence="2 3">
    <name type="scientific">Streptomyces microflavus</name>
    <name type="common">Streptomyces lipmanii</name>
    <dbReference type="NCBI Taxonomy" id="1919"/>
    <lineage>
        <taxon>Bacteria</taxon>
        <taxon>Bacillati</taxon>
        <taxon>Actinomycetota</taxon>
        <taxon>Actinomycetes</taxon>
        <taxon>Kitasatosporales</taxon>
        <taxon>Streptomycetaceae</taxon>
        <taxon>Streptomyces</taxon>
    </lineage>
</organism>
<protein>
    <recommendedName>
        <fullName evidence="4">DUF3558 domain-containing protein</fullName>
    </recommendedName>
</protein>
<accession>A0A7J0CW03</accession>
<evidence type="ECO:0000256" key="1">
    <source>
        <dbReference type="SAM" id="Phobius"/>
    </source>
</evidence>
<evidence type="ECO:0000313" key="2">
    <source>
        <dbReference type="EMBL" id="GFN06642.1"/>
    </source>
</evidence>
<proteinExistence type="predicted"/>
<name>A0A7J0CW03_STRMI</name>
<gene>
    <name evidence="2" type="ORF">Smic_51980</name>
</gene>
<evidence type="ECO:0008006" key="4">
    <source>
        <dbReference type="Google" id="ProtNLM"/>
    </source>
</evidence>
<comment type="caution">
    <text evidence="2">The sequence shown here is derived from an EMBL/GenBank/DDBJ whole genome shotgun (WGS) entry which is preliminary data.</text>
</comment>
<keyword evidence="1" id="KW-0812">Transmembrane</keyword>